<sequence>VVHFLKDKASNIWSIMRRTSEWLPVLHSKLHVVKIKSSGIVIYDSPIKCHPCSFYNVEGMAMNGRVKMHITHK</sequence>
<accession>A0A0V0GGG3</accession>
<protein>
    <submittedName>
        <fullName evidence="1">Putative ovule protein</fullName>
    </submittedName>
</protein>
<feature type="non-terminal residue" evidence="1">
    <location>
        <position position="1"/>
    </location>
</feature>
<reference evidence="1" key="1">
    <citation type="submission" date="2015-12" db="EMBL/GenBank/DDBJ databases">
        <title>Gene expression during late stages of embryo sac development: a critical building block for successful pollen-pistil interactions.</title>
        <authorList>
            <person name="Liu Y."/>
            <person name="Joly V."/>
            <person name="Sabar M."/>
            <person name="Matton D.P."/>
        </authorList>
    </citation>
    <scope>NUCLEOTIDE SEQUENCE</scope>
</reference>
<proteinExistence type="predicted"/>
<evidence type="ECO:0000313" key="1">
    <source>
        <dbReference type="EMBL" id="JAP07340.1"/>
    </source>
</evidence>
<name>A0A0V0GGG3_SOLCH</name>
<organism evidence="1">
    <name type="scientific">Solanum chacoense</name>
    <name type="common">Chaco potato</name>
    <dbReference type="NCBI Taxonomy" id="4108"/>
    <lineage>
        <taxon>Eukaryota</taxon>
        <taxon>Viridiplantae</taxon>
        <taxon>Streptophyta</taxon>
        <taxon>Embryophyta</taxon>
        <taxon>Tracheophyta</taxon>
        <taxon>Spermatophyta</taxon>
        <taxon>Magnoliopsida</taxon>
        <taxon>eudicotyledons</taxon>
        <taxon>Gunneridae</taxon>
        <taxon>Pentapetalae</taxon>
        <taxon>asterids</taxon>
        <taxon>lamiids</taxon>
        <taxon>Solanales</taxon>
        <taxon>Solanaceae</taxon>
        <taxon>Solanoideae</taxon>
        <taxon>Solaneae</taxon>
        <taxon>Solanum</taxon>
    </lineage>
</organism>
<dbReference type="AlphaFoldDB" id="A0A0V0GGG3"/>
<dbReference type="EMBL" id="GEDG01038965">
    <property type="protein sequence ID" value="JAP07340.1"/>
    <property type="molecule type" value="Transcribed_RNA"/>
</dbReference>